<reference evidence="8 9" key="1">
    <citation type="submission" date="2014-07" db="EMBL/GenBank/DDBJ databases">
        <title>Genome of Chryseobacterium formosense LMG 24722.</title>
        <authorList>
            <person name="Pipes S.E."/>
            <person name="Stropko S.J."/>
            <person name="Newman J.D."/>
        </authorList>
    </citation>
    <scope>NUCLEOTIDE SEQUENCE [LARGE SCALE GENOMIC DNA]</scope>
    <source>
        <strain evidence="8 9">LMG 24722</strain>
    </source>
</reference>
<dbReference type="Pfam" id="PF02472">
    <property type="entry name" value="ExbD"/>
    <property type="match status" value="1"/>
</dbReference>
<dbReference type="Proteomes" id="UP000028713">
    <property type="component" value="Unassembled WGS sequence"/>
</dbReference>
<keyword evidence="5" id="KW-1133">Transmembrane helix</keyword>
<comment type="caution">
    <text evidence="8">The sequence shown here is derived from an EMBL/GenBank/DDBJ whole genome shotgun (WGS) entry which is preliminary data.</text>
</comment>
<dbReference type="PANTHER" id="PTHR30558">
    <property type="entry name" value="EXBD MEMBRANE COMPONENT OF PMF-DRIVEN MACROMOLECULE IMPORT SYSTEM"/>
    <property type="match status" value="1"/>
</dbReference>
<evidence type="ECO:0000256" key="5">
    <source>
        <dbReference type="ARBA" id="ARBA00022989"/>
    </source>
</evidence>
<comment type="subcellular location">
    <subcellularLocation>
        <location evidence="1">Cell membrane</location>
        <topology evidence="1">Single-pass membrane protein</topology>
    </subcellularLocation>
    <subcellularLocation>
        <location evidence="7">Cell membrane</location>
        <topology evidence="7">Single-pass type II membrane protein</topology>
    </subcellularLocation>
</comment>
<dbReference type="STRING" id="236814.IX39_18305"/>
<keyword evidence="3" id="KW-1003">Cell membrane</keyword>
<proteinExistence type="inferred from homology"/>
<keyword evidence="7" id="KW-0813">Transport</keyword>
<keyword evidence="4 7" id="KW-0812">Transmembrane</keyword>
<protein>
    <submittedName>
        <fullName evidence="8">Biopolymer transporter ExbD</fullName>
    </submittedName>
</protein>
<keyword evidence="7" id="KW-0653">Protein transport</keyword>
<evidence type="ECO:0000256" key="1">
    <source>
        <dbReference type="ARBA" id="ARBA00004162"/>
    </source>
</evidence>
<accession>A0A085YZV8</accession>
<dbReference type="RefSeq" id="WP_034679040.1">
    <property type="nucleotide sequence ID" value="NZ_FPAP01000005.1"/>
</dbReference>
<dbReference type="GO" id="GO:0022857">
    <property type="term" value="F:transmembrane transporter activity"/>
    <property type="evidence" value="ECO:0007669"/>
    <property type="project" value="InterPro"/>
</dbReference>
<evidence type="ECO:0000256" key="2">
    <source>
        <dbReference type="ARBA" id="ARBA00005811"/>
    </source>
</evidence>
<name>A0A085YZV8_9FLAO</name>
<gene>
    <name evidence="8" type="ORF">IX39_18305</name>
</gene>
<dbReference type="AlphaFoldDB" id="A0A085YZV8"/>
<dbReference type="GO" id="GO:0005886">
    <property type="term" value="C:plasma membrane"/>
    <property type="evidence" value="ECO:0007669"/>
    <property type="project" value="UniProtKB-SubCell"/>
</dbReference>
<evidence type="ECO:0000313" key="9">
    <source>
        <dbReference type="Proteomes" id="UP000028713"/>
    </source>
</evidence>
<dbReference type="PANTHER" id="PTHR30558:SF3">
    <property type="entry name" value="BIOPOLYMER TRANSPORT PROTEIN EXBD-RELATED"/>
    <property type="match status" value="1"/>
</dbReference>
<evidence type="ECO:0000256" key="4">
    <source>
        <dbReference type="ARBA" id="ARBA00022692"/>
    </source>
</evidence>
<comment type="similarity">
    <text evidence="2 7">Belongs to the ExbD/TolR family.</text>
</comment>
<evidence type="ECO:0000256" key="6">
    <source>
        <dbReference type="ARBA" id="ARBA00023136"/>
    </source>
</evidence>
<organism evidence="8 9">
    <name type="scientific">Chryseobacterium formosense</name>
    <dbReference type="NCBI Taxonomy" id="236814"/>
    <lineage>
        <taxon>Bacteria</taxon>
        <taxon>Pseudomonadati</taxon>
        <taxon>Bacteroidota</taxon>
        <taxon>Flavobacteriia</taxon>
        <taxon>Flavobacteriales</taxon>
        <taxon>Weeksellaceae</taxon>
        <taxon>Chryseobacterium group</taxon>
        <taxon>Chryseobacterium</taxon>
    </lineage>
</organism>
<sequence length="203" mass="22954">MARVKPKRHGVITDMTAMCDVAFLLLTFFILTTQFKKPDVEQIKPPSSISEKLLPDASLMTINATPDGKFYFQPVDNASERVDLLKKMGEKYNLPAFSPNEIAAFQRVQAVGVPMAQLKSFLNLSEDERKNYKSPTGIPMDSTNKQLVDWVEQSLSVNPDYKLAIKGDVTTEYPKVKSLFEGLRDIDFLKFWLITSQEGKPNE</sequence>
<evidence type="ECO:0000313" key="8">
    <source>
        <dbReference type="EMBL" id="KFE97721.1"/>
    </source>
</evidence>
<dbReference type="eggNOG" id="COG0848">
    <property type="taxonomic scope" value="Bacteria"/>
</dbReference>
<dbReference type="GO" id="GO:0015031">
    <property type="term" value="P:protein transport"/>
    <property type="evidence" value="ECO:0007669"/>
    <property type="project" value="UniProtKB-KW"/>
</dbReference>
<evidence type="ECO:0000256" key="3">
    <source>
        <dbReference type="ARBA" id="ARBA00022475"/>
    </source>
</evidence>
<dbReference type="InterPro" id="IPR003400">
    <property type="entry name" value="ExbD"/>
</dbReference>
<keyword evidence="9" id="KW-1185">Reference proteome</keyword>
<dbReference type="EMBL" id="JPRP01000004">
    <property type="protein sequence ID" value="KFE97721.1"/>
    <property type="molecule type" value="Genomic_DNA"/>
</dbReference>
<dbReference type="OrthoDB" id="9793581at2"/>
<keyword evidence="6" id="KW-0472">Membrane</keyword>
<evidence type="ECO:0000256" key="7">
    <source>
        <dbReference type="RuleBase" id="RU003879"/>
    </source>
</evidence>